<dbReference type="RefSeq" id="WP_003796652.1">
    <property type="nucleotide sequence ID" value="NZ_GG665872.1"/>
</dbReference>
<dbReference type="Proteomes" id="UP000003009">
    <property type="component" value="Unassembled WGS sequence"/>
</dbReference>
<accession>C4GIL6</accession>
<organism evidence="2 3">
    <name type="scientific">Kingella oralis ATCC 51147</name>
    <dbReference type="NCBI Taxonomy" id="629741"/>
    <lineage>
        <taxon>Bacteria</taxon>
        <taxon>Pseudomonadati</taxon>
        <taxon>Pseudomonadota</taxon>
        <taxon>Betaproteobacteria</taxon>
        <taxon>Neisseriales</taxon>
        <taxon>Neisseriaceae</taxon>
        <taxon>Kingella</taxon>
    </lineage>
</organism>
<proteinExistence type="predicted"/>
<evidence type="ECO:0000256" key="1">
    <source>
        <dbReference type="SAM" id="MobiDB-lite"/>
    </source>
</evidence>
<feature type="compositionally biased region" description="Polar residues" evidence="1">
    <location>
        <begin position="1"/>
        <end position="12"/>
    </location>
</feature>
<dbReference type="AlphaFoldDB" id="C4GIL6"/>
<dbReference type="HOGENOM" id="CLU_3118778_0_0_4"/>
<sequence>MRKCRANNSTPFSGCLGSRQPEKPSAAHFCKASLPDALQGSLKSISSTHP</sequence>
<dbReference type="GeneID" id="84906127"/>
<dbReference type="EMBL" id="ACJW02000003">
    <property type="protein sequence ID" value="EEP67638.1"/>
    <property type="molecule type" value="Genomic_DNA"/>
</dbReference>
<gene>
    <name evidence="2" type="ORF">GCWU000324_01887</name>
</gene>
<keyword evidence="3" id="KW-1185">Reference proteome</keyword>
<protein>
    <submittedName>
        <fullName evidence="2">Uncharacterized protein</fullName>
    </submittedName>
</protein>
<evidence type="ECO:0000313" key="3">
    <source>
        <dbReference type="Proteomes" id="UP000003009"/>
    </source>
</evidence>
<reference evidence="2" key="1">
    <citation type="submission" date="2009-04" db="EMBL/GenBank/DDBJ databases">
        <authorList>
            <person name="Weinstock G."/>
            <person name="Sodergren E."/>
            <person name="Clifton S."/>
            <person name="Fulton L."/>
            <person name="Fulton B."/>
            <person name="Courtney L."/>
            <person name="Fronick C."/>
            <person name="Harrison M."/>
            <person name="Strong C."/>
            <person name="Farmer C."/>
            <person name="Delahaunty K."/>
            <person name="Markovic C."/>
            <person name="Hall O."/>
            <person name="Minx P."/>
            <person name="Tomlinson C."/>
            <person name="Mitreva M."/>
            <person name="Nelson J."/>
            <person name="Hou S."/>
            <person name="Wollam A."/>
            <person name="Pepin K.H."/>
            <person name="Johnson M."/>
            <person name="Bhonagiri V."/>
            <person name="Nash W.E."/>
            <person name="Warren W."/>
            <person name="Chinwalla A."/>
            <person name="Mardis E.R."/>
            <person name="Wilson R.K."/>
        </authorList>
    </citation>
    <scope>NUCLEOTIDE SEQUENCE [LARGE SCALE GENOMIC DNA]</scope>
    <source>
        <strain evidence="2">ATCC 51147</strain>
    </source>
</reference>
<comment type="caution">
    <text evidence="2">The sequence shown here is derived from an EMBL/GenBank/DDBJ whole genome shotgun (WGS) entry which is preliminary data.</text>
</comment>
<name>C4GIL6_9NEIS</name>
<feature type="region of interest" description="Disordered" evidence="1">
    <location>
        <begin position="1"/>
        <end position="21"/>
    </location>
</feature>
<evidence type="ECO:0000313" key="2">
    <source>
        <dbReference type="EMBL" id="EEP67638.1"/>
    </source>
</evidence>